<evidence type="ECO:0000259" key="15">
    <source>
        <dbReference type="PROSITE" id="PS50089"/>
    </source>
</evidence>
<dbReference type="InterPro" id="IPR006575">
    <property type="entry name" value="RWD_dom"/>
</dbReference>
<dbReference type="SUPFAM" id="SSF57850">
    <property type="entry name" value="RING/U-box"/>
    <property type="match status" value="4"/>
</dbReference>
<dbReference type="CDD" id="cd20354">
    <property type="entry name" value="Rcat_RBR_RNF14"/>
    <property type="match status" value="1"/>
</dbReference>
<keyword evidence="10" id="KW-0833">Ubl conjugation pathway</keyword>
<dbReference type="Gene3D" id="3.10.110.10">
    <property type="entry name" value="Ubiquitin Conjugating Enzyme"/>
    <property type="match status" value="1"/>
</dbReference>
<keyword evidence="8" id="KW-0677">Repeat</keyword>
<keyword evidence="9 13" id="KW-0863">Zinc-finger</keyword>
<reference evidence="18" key="1">
    <citation type="submission" date="2024-02" db="EMBL/GenBank/DDBJ databases">
        <authorList>
            <consortium name="ELIXIR-Norway"/>
            <consortium name="Elixir Norway"/>
        </authorList>
    </citation>
    <scope>NUCLEOTIDE SEQUENCE</scope>
</reference>
<evidence type="ECO:0000256" key="4">
    <source>
        <dbReference type="ARBA" id="ARBA00005884"/>
    </source>
</evidence>
<evidence type="ECO:0000259" key="16">
    <source>
        <dbReference type="PROSITE" id="PS50908"/>
    </source>
</evidence>
<dbReference type="EC" id="2.3.2.31" evidence="5"/>
<feature type="region of interest" description="Disordered" evidence="14">
    <location>
        <begin position="1"/>
        <end position="31"/>
    </location>
</feature>
<sequence>MVRKGKGHRHGSSRALVWKAQPTDEDKVPAHAGNVSAGEKFTVVGRSCAGLSSDQSPQPVLKIPSPAAVSAKESEPLSAQATCHEFVQDGIVAPKDLSPNKKAFANSSTGNGSKLMEGRAIANSKAINETEEVMGCEKLVRLAIAAGEQQGLSETDLEQNAQQQKDEILALQSIFETDFIPVDEVEGRPSAFMINVHVELPSSISVVADAPSCSELQDNSSVTSTSGSFSFTIQHLPPICLLCVLPATYPSHSPPLFTLSCLWLSPLKLSSLCASLDKIAVDYSPEVVVYTWADWLRTDSLSHLGICEKLELGPYHERGREKNINDYADDRALSSSTSFDVDIARILRHNEERQNKEFLRSLHMCNICLTEHTGKDFARMPCQHMFCWACMQQFSDMQVKEGTVINLTCPDTSCREPIPPGLLKDLLGPEAFQRWEDLTLQRTLDSMTDIVYCPRCKNVGIEDQDHHVQCSNCFFSFCSLCFSSWHVGAICMTPEARLRILQSRQKGRVLGEEQSRKEKDLINQVLNMKYIGTEAKQCPTCKMAVTKSEGCNKMTCSNCGNYFCFKCGHSISGYEHFRDGSCVLFNQEEIDQWEQRFNLQLAQHHQQQAFNQAGGQLGVVAGYRPCPNCRQPNFKEGNNNHILCWACQNHYCALCHTMVRRSSDHYGPNKCRQHTPD</sequence>
<comment type="similarity">
    <text evidence="4">Belongs to the RBR family. Ariadne subfamily.</text>
</comment>
<keyword evidence="7" id="KW-0479">Metal-binding</keyword>
<dbReference type="Proteomes" id="UP001497512">
    <property type="component" value="Chromosome 7"/>
</dbReference>
<accession>A0ABP0UUF3</accession>
<dbReference type="PROSITE" id="PS50089">
    <property type="entry name" value="ZF_RING_2"/>
    <property type="match status" value="1"/>
</dbReference>
<evidence type="ECO:0000256" key="1">
    <source>
        <dbReference type="ARBA" id="ARBA00001798"/>
    </source>
</evidence>
<proteinExistence type="inferred from homology"/>
<dbReference type="CDD" id="cd20336">
    <property type="entry name" value="Rcat_RBR"/>
    <property type="match status" value="1"/>
</dbReference>
<comment type="pathway">
    <text evidence="3">Protein modification; protein ubiquitination.</text>
</comment>
<comment type="catalytic activity">
    <reaction evidence="1">
        <text>[E2 ubiquitin-conjugating enzyme]-S-ubiquitinyl-L-cysteine + [acceptor protein]-L-lysine = [E2 ubiquitin-conjugating enzyme]-L-cysteine + [acceptor protein]-N(6)-ubiquitinyl-L-lysine.</text>
        <dbReference type="EC" id="2.3.2.31"/>
    </reaction>
</comment>
<evidence type="ECO:0000256" key="10">
    <source>
        <dbReference type="ARBA" id="ARBA00022786"/>
    </source>
</evidence>
<feature type="domain" description="RING-type" evidence="17">
    <location>
        <begin position="361"/>
        <end position="587"/>
    </location>
</feature>
<protein>
    <recommendedName>
        <fullName evidence="5">RBR-type E3 ubiquitin transferase</fullName>
        <ecNumber evidence="5">2.3.2.31</ecNumber>
    </recommendedName>
</protein>
<dbReference type="SUPFAM" id="SSF54495">
    <property type="entry name" value="UBC-like"/>
    <property type="match status" value="1"/>
</dbReference>
<evidence type="ECO:0000256" key="9">
    <source>
        <dbReference type="ARBA" id="ARBA00022771"/>
    </source>
</evidence>
<gene>
    <name evidence="18" type="ORF">CSSPTR1EN2_LOCUS20212</name>
</gene>
<keyword evidence="6" id="KW-0808">Transferase</keyword>
<evidence type="ECO:0000256" key="3">
    <source>
        <dbReference type="ARBA" id="ARBA00004906"/>
    </source>
</evidence>
<organism evidence="18 19">
    <name type="scientific">Sphagnum troendelagicum</name>
    <dbReference type="NCBI Taxonomy" id="128251"/>
    <lineage>
        <taxon>Eukaryota</taxon>
        <taxon>Viridiplantae</taxon>
        <taxon>Streptophyta</taxon>
        <taxon>Embryophyta</taxon>
        <taxon>Bryophyta</taxon>
        <taxon>Sphagnophytina</taxon>
        <taxon>Sphagnopsida</taxon>
        <taxon>Sphagnales</taxon>
        <taxon>Sphagnaceae</taxon>
        <taxon>Sphagnum</taxon>
    </lineage>
</organism>
<dbReference type="Gene3D" id="3.30.40.10">
    <property type="entry name" value="Zinc/RING finger domain, C3HC4 (zinc finger)"/>
    <property type="match status" value="1"/>
</dbReference>
<dbReference type="InterPro" id="IPR002867">
    <property type="entry name" value="IBR_dom"/>
</dbReference>
<dbReference type="PROSITE" id="PS50908">
    <property type="entry name" value="RWD"/>
    <property type="match status" value="1"/>
</dbReference>
<dbReference type="Gene3D" id="1.20.120.1750">
    <property type="match status" value="1"/>
</dbReference>
<keyword evidence="11" id="KW-0862">Zinc</keyword>
<dbReference type="SMART" id="SM00647">
    <property type="entry name" value="IBR"/>
    <property type="match status" value="2"/>
</dbReference>
<dbReference type="EMBL" id="OZ019899">
    <property type="protein sequence ID" value="CAK9231016.1"/>
    <property type="molecule type" value="Genomic_DNA"/>
</dbReference>
<dbReference type="PROSITE" id="PS00518">
    <property type="entry name" value="ZF_RING_1"/>
    <property type="match status" value="1"/>
</dbReference>
<feature type="compositionally biased region" description="Basic residues" evidence="14">
    <location>
        <begin position="1"/>
        <end position="12"/>
    </location>
</feature>
<dbReference type="CDD" id="cd23820">
    <property type="entry name" value="RWD_RNF14"/>
    <property type="match status" value="1"/>
</dbReference>
<dbReference type="InterPro" id="IPR031127">
    <property type="entry name" value="E3_UB_ligase_RBR"/>
</dbReference>
<evidence type="ECO:0000313" key="19">
    <source>
        <dbReference type="Proteomes" id="UP001497512"/>
    </source>
</evidence>
<dbReference type="PROSITE" id="PS51873">
    <property type="entry name" value="TRIAD"/>
    <property type="match status" value="1"/>
</dbReference>
<dbReference type="InterPro" id="IPR047548">
    <property type="entry name" value="Rcat_RBR_RNF14"/>
</dbReference>
<evidence type="ECO:0000256" key="7">
    <source>
        <dbReference type="ARBA" id="ARBA00022723"/>
    </source>
</evidence>
<name>A0ABP0UUF3_9BRYO</name>
<evidence type="ECO:0000256" key="11">
    <source>
        <dbReference type="ARBA" id="ARBA00022833"/>
    </source>
</evidence>
<comment type="function">
    <text evidence="2">Might act as an E3 ubiquitin-protein ligase, or as part of E3 complex, which accepts ubiquitin from specific E2 ubiquitin-conjugating enzymes and then transfers it to substrates.</text>
</comment>
<dbReference type="CDD" id="cd20341">
    <property type="entry name" value="BRcat_RBR_RNF14"/>
    <property type="match status" value="1"/>
</dbReference>
<dbReference type="Pfam" id="PF01485">
    <property type="entry name" value="IBR"/>
    <property type="match status" value="1"/>
</dbReference>
<dbReference type="SMART" id="SM00184">
    <property type="entry name" value="RING"/>
    <property type="match status" value="3"/>
</dbReference>
<feature type="domain" description="RWD" evidence="16">
    <location>
        <begin position="166"/>
        <end position="303"/>
    </location>
</feature>
<evidence type="ECO:0000256" key="2">
    <source>
        <dbReference type="ARBA" id="ARBA00003976"/>
    </source>
</evidence>
<comment type="similarity">
    <text evidence="12">Belongs to the RBR family. RNF14 subfamily.</text>
</comment>
<dbReference type="InterPro" id="IPR016135">
    <property type="entry name" value="UBQ-conjugating_enzyme/RWD"/>
</dbReference>
<evidence type="ECO:0000256" key="8">
    <source>
        <dbReference type="ARBA" id="ARBA00022737"/>
    </source>
</evidence>
<dbReference type="InterPro" id="IPR044066">
    <property type="entry name" value="TRIAD_supradom"/>
</dbReference>
<feature type="domain" description="RING-type" evidence="15">
    <location>
        <begin position="365"/>
        <end position="410"/>
    </location>
</feature>
<evidence type="ECO:0000256" key="5">
    <source>
        <dbReference type="ARBA" id="ARBA00012251"/>
    </source>
</evidence>
<dbReference type="Pfam" id="PF05773">
    <property type="entry name" value="RWD"/>
    <property type="match status" value="1"/>
</dbReference>
<evidence type="ECO:0000256" key="13">
    <source>
        <dbReference type="PROSITE-ProRule" id="PRU00175"/>
    </source>
</evidence>
<evidence type="ECO:0000256" key="6">
    <source>
        <dbReference type="ARBA" id="ARBA00022679"/>
    </source>
</evidence>
<dbReference type="InterPro" id="IPR001841">
    <property type="entry name" value="Znf_RING"/>
</dbReference>
<evidence type="ECO:0000259" key="17">
    <source>
        <dbReference type="PROSITE" id="PS51873"/>
    </source>
</evidence>
<evidence type="ECO:0000256" key="12">
    <source>
        <dbReference type="ARBA" id="ARBA00044508"/>
    </source>
</evidence>
<evidence type="ECO:0000313" key="18">
    <source>
        <dbReference type="EMBL" id="CAK9231016.1"/>
    </source>
</evidence>
<evidence type="ECO:0000256" key="14">
    <source>
        <dbReference type="SAM" id="MobiDB-lite"/>
    </source>
</evidence>
<dbReference type="Pfam" id="PF26200">
    <property type="entry name" value="Rcat_RNF216"/>
    <property type="match status" value="1"/>
</dbReference>
<dbReference type="SMART" id="SM00591">
    <property type="entry name" value="RWD"/>
    <property type="match status" value="1"/>
</dbReference>
<dbReference type="PANTHER" id="PTHR11685">
    <property type="entry name" value="RBR FAMILY RING FINGER AND IBR DOMAIN-CONTAINING"/>
    <property type="match status" value="1"/>
</dbReference>
<dbReference type="InterPro" id="IPR017907">
    <property type="entry name" value="Znf_RING_CS"/>
</dbReference>
<dbReference type="InterPro" id="IPR013083">
    <property type="entry name" value="Znf_RING/FYVE/PHD"/>
</dbReference>
<keyword evidence="19" id="KW-1185">Reference proteome</keyword>